<evidence type="ECO:0000313" key="3">
    <source>
        <dbReference type="Proteomes" id="UP000460298"/>
    </source>
</evidence>
<dbReference type="AlphaFoldDB" id="A0A833M248"/>
<evidence type="ECO:0000313" key="2">
    <source>
        <dbReference type="EMBL" id="KAB2933046.1"/>
    </source>
</evidence>
<reference evidence="2 3" key="1">
    <citation type="submission" date="2019-10" db="EMBL/GenBank/DDBJ databases">
        <title>Extracellular Electron Transfer in a Candidatus Methanoperedens spp. Enrichment Culture.</title>
        <authorList>
            <person name="Berger S."/>
            <person name="Rangel Shaw D."/>
            <person name="Berben T."/>
            <person name="In 'T Zandt M."/>
            <person name="Frank J."/>
            <person name="Reimann J."/>
            <person name="Jetten M.S.M."/>
            <person name="Welte C.U."/>
        </authorList>
    </citation>
    <scope>NUCLEOTIDE SEQUENCE [LARGE SCALE GENOMIC DNA]</scope>
    <source>
        <strain evidence="2">SB12</strain>
    </source>
</reference>
<sequence length="117" mass="12860">MPRVKVKWLRVTATLLLAATFAQTAAAFSGSYEDDNRESAICSHSSAWGSSSALQQSTQKQSSSIVFNRDDIFFAPLEIAKWPLNETVDRFDIVHLLACTTATHRAYASRAPPVSRA</sequence>
<comment type="caution">
    <text evidence="2">The sequence shown here is derived from an EMBL/GenBank/DDBJ whole genome shotgun (WGS) entry which is preliminary data.</text>
</comment>
<gene>
    <name evidence="2" type="ORF">F9K24_09265</name>
</gene>
<accession>A0A833M248</accession>
<dbReference type="Proteomes" id="UP000460298">
    <property type="component" value="Unassembled WGS sequence"/>
</dbReference>
<protein>
    <recommendedName>
        <fullName evidence="4">Secreted protein</fullName>
    </recommendedName>
</protein>
<keyword evidence="1" id="KW-0732">Signal</keyword>
<dbReference type="EMBL" id="WBUI01000007">
    <property type="protein sequence ID" value="KAB2933046.1"/>
    <property type="molecule type" value="Genomic_DNA"/>
</dbReference>
<name>A0A833M248_9LEPT</name>
<evidence type="ECO:0008006" key="4">
    <source>
        <dbReference type="Google" id="ProtNLM"/>
    </source>
</evidence>
<feature type="signal peptide" evidence="1">
    <location>
        <begin position="1"/>
        <end position="24"/>
    </location>
</feature>
<feature type="chain" id="PRO_5032884732" description="Secreted protein" evidence="1">
    <location>
        <begin position="25"/>
        <end position="117"/>
    </location>
</feature>
<proteinExistence type="predicted"/>
<organism evidence="2 3">
    <name type="scientific">Leptonema illini</name>
    <dbReference type="NCBI Taxonomy" id="183"/>
    <lineage>
        <taxon>Bacteria</taxon>
        <taxon>Pseudomonadati</taxon>
        <taxon>Spirochaetota</taxon>
        <taxon>Spirochaetia</taxon>
        <taxon>Leptospirales</taxon>
        <taxon>Leptospiraceae</taxon>
        <taxon>Leptonema</taxon>
    </lineage>
</organism>
<evidence type="ECO:0000256" key="1">
    <source>
        <dbReference type="SAM" id="SignalP"/>
    </source>
</evidence>